<keyword evidence="5" id="KW-1185">Reference proteome</keyword>
<sequence>MEKWRGKFAVITGASAGIGEEIAKDFLKNGINVIGLARRPELILQYGEKIVGEGYGKVYAHKCDVTSLESIKDAFKWIEEQFEVIHILVNNAGILKSLKILGDEDCGDKINEVIQTNFNGLVHCSHEAYRLIKKSEDYGFIININSNAGHRIFFPAPGLSHNVYHGTKFAVTATSEIMRQELIMQENDKVRVTSISPGVVNTELFAKAGHASPTNFYGNVPSIKAEDVANAVSYLLTTPYYVNITELTIKHVSQKF</sequence>
<reference evidence="4" key="1">
    <citation type="submission" date="2022-01" db="EMBL/GenBank/DDBJ databases">
        <authorList>
            <person name="King R."/>
        </authorList>
    </citation>
    <scope>NUCLEOTIDE SEQUENCE</scope>
</reference>
<evidence type="ECO:0000256" key="1">
    <source>
        <dbReference type="ARBA" id="ARBA00006484"/>
    </source>
</evidence>
<dbReference type="OrthoDB" id="1933717at2759"/>
<dbReference type="InterPro" id="IPR002347">
    <property type="entry name" value="SDR_fam"/>
</dbReference>
<dbReference type="SUPFAM" id="SSF51735">
    <property type="entry name" value="NAD(P)-binding Rossmann-fold domains"/>
    <property type="match status" value="1"/>
</dbReference>
<evidence type="ECO:0000313" key="4">
    <source>
        <dbReference type="EMBL" id="CAG9800081.1"/>
    </source>
</evidence>
<dbReference type="InterPro" id="IPR036291">
    <property type="entry name" value="NAD(P)-bd_dom_sf"/>
</dbReference>
<evidence type="ECO:0000256" key="2">
    <source>
        <dbReference type="ARBA" id="ARBA00023002"/>
    </source>
</evidence>
<dbReference type="EMBL" id="OU895877">
    <property type="protein sequence ID" value="CAG9800081.1"/>
    <property type="molecule type" value="Genomic_DNA"/>
</dbReference>
<dbReference type="PRINTS" id="PR00080">
    <property type="entry name" value="SDRFAMILY"/>
</dbReference>
<dbReference type="FunFam" id="3.40.50.720:FF:000047">
    <property type="entry name" value="NADP-dependent L-serine/L-allo-threonine dehydrogenase"/>
    <property type="match status" value="1"/>
</dbReference>
<reference evidence="4" key="2">
    <citation type="submission" date="2022-10" db="EMBL/GenBank/DDBJ databases">
        <authorList>
            <consortium name="ENA_rothamsted_submissions"/>
            <consortium name="culmorum"/>
            <person name="King R."/>
        </authorList>
    </citation>
    <scope>NUCLEOTIDE SEQUENCE</scope>
</reference>
<proteinExistence type="inferred from homology"/>
<dbReference type="PANTHER" id="PTHR43115:SF4">
    <property type="entry name" value="DEHYDROGENASE_REDUCTASE SDR FAMILY MEMBER 11"/>
    <property type="match status" value="1"/>
</dbReference>
<organism evidence="4 5">
    <name type="scientific">Chironomus riparius</name>
    <dbReference type="NCBI Taxonomy" id="315576"/>
    <lineage>
        <taxon>Eukaryota</taxon>
        <taxon>Metazoa</taxon>
        <taxon>Ecdysozoa</taxon>
        <taxon>Arthropoda</taxon>
        <taxon>Hexapoda</taxon>
        <taxon>Insecta</taxon>
        <taxon>Pterygota</taxon>
        <taxon>Neoptera</taxon>
        <taxon>Endopterygota</taxon>
        <taxon>Diptera</taxon>
        <taxon>Nematocera</taxon>
        <taxon>Chironomoidea</taxon>
        <taxon>Chironomidae</taxon>
        <taxon>Chironominae</taxon>
        <taxon>Chironomus</taxon>
    </lineage>
</organism>
<evidence type="ECO:0000313" key="5">
    <source>
        <dbReference type="Proteomes" id="UP001153620"/>
    </source>
</evidence>
<gene>
    <name evidence="4" type="ORF">CHIRRI_LOCUS3032</name>
</gene>
<dbReference type="Pfam" id="PF00106">
    <property type="entry name" value="adh_short"/>
    <property type="match status" value="1"/>
</dbReference>
<accession>A0A9N9RN90</accession>
<dbReference type="PRINTS" id="PR00081">
    <property type="entry name" value="GDHRDH"/>
</dbReference>
<protein>
    <recommendedName>
        <fullName evidence="6">Dehydrogenase</fullName>
    </recommendedName>
</protein>
<dbReference type="Proteomes" id="UP001153620">
    <property type="component" value="Chromosome 1"/>
</dbReference>
<evidence type="ECO:0000256" key="3">
    <source>
        <dbReference type="RuleBase" id="RU000363"/>
    </source>
</evidence>
<dbReference type="AlphaFoldDB" id="A0A9N9RN90"/>
<keyword evidence="2" id="KW-0560">Oxidoreductase</keyword>
<dbReference type="Gene3D" id="3.40.50.720">
    <property type="entry name" value="NAD(P)-binding Rossmann-like Domain"/>
    <property type="match status" value="1"/>
</dbReference>
<dbReference type="GO" id="GO:0016616">
    <property type="term" value="F:oxidoreductase activity, acting on the CH-OH group of donors, NAD or NADP as acceptor"/>
    <property type="evidence" value="ECO:0007669"/>
    <property type="project" value="UniProtKB-ARBA"/>
</dbReference>
<comment type="similarity">
    <text evidence="1 3">Belongs to the short-chain dehydrogenases/reductases (SDR) family.</text>
</comment>
<dbReference type="PANTHER" id="PTHR43115">
    <property type="entry name" value="DEHYDROGENASE/REDUCTASE SDR FAMILY MEMBER 11"/>
    <property type="match status" value="1"/>
</dbReference>
<name>A0A9N9RN90_9DIPT</name>
<evidence type="ECO:0008006" key="6">
    <source>
        <dbReference type="Google" id="ProtNLM"/>
    </source>
</evidence>